<evidence type="ECO:0000313" key="9">
    <source>
        <dbReference type="Proteomes" id="UP000286595"/>
    </source>
</evidence>
<evidence type="ECO:0000256" key="1">
    <source>
        <dbReference type="ARBA" id="ARBA00000677"/>
    </source>
</evidence>
<dbReference type="RefSeq" id="WP_118218892.1">
    <property type="nucleotide sequence ID" value="NZ_QRIM01000015.1"/>
</dbReference>
<dbReference type="SUPFAM" id="SSF51306">
    <property type="entry name" value="LexA/Signal peptidase"/>
    <property type="match status" value="1"/>
</dbReference>
<organism evidence="8 9">
    <name type="scientific">Coprococcus comes</name>
    <dbReference type="NCBI Taxonomy" id="410072"/>
    <lineage>
        <taxon>Bacteria</taxon>
        <taxon>Bacillati</taxon>
        <taxon>Bacillota</taxon>
        <taxon>Clostridia</taxon>
        <taxon>Lachnospirales</taxon>
        <taxon>Lachnospiraceae</taxon>
        <taxon>Coprococcus</taxon>
    </lineage>
</organism>
<dbReference type="CDD" id="cd06530">
    <property type="entry name" value="S26_SPase_I"/>
    <property type="match status" value="1"/>
</dbReference>
<dbReference type="PANTHER" id="PTHR43390">
    <property type="entry name" value="SIGNAL PEPTIDASE I"/>
    <property type="match status" value="1"/>
</dbReference>
<proteinExistence type="inferred from homology"/>
<dbReference type="GO" id="GO:0004252">
    <property type="term" value="F:serine-type endopeptidase activity"/>
    <property type="evidence" value="ECO:0007669"/>
    <property type="project" value="InterPro"/>
</dbReference>
<dbReference type="PANTHER" id="PTHR43390:SF1">
    <property type="entry name" value="CHLOROPLAST PROCESSING PEPTIDASE"/>
    <property type="match status" value="1"/>
</dbReference>
<protein>
    <recommendedName>
        <fullName evidence="4 6">Signal peptidase I</fullName>
        <ecNumber evidence="4 6">3.4.21.89</ecNumber>
    </recommendedName>
</protein>
<comment type="caution">
    <text evidence="8">The sequence shown here is derived from an EMBL/GenBank/DDBJ whole genome shotgun (WGS) entry which is preliminary data.</text>
</comment>
<dbReference type="Proteomes" id="UP000286595">
    <property type="component" value="Unassembled WGS sequence"/>
</dbReference>
<evidence type="ECO:0000256" key="2">
    <source>
        <dbReference type="ARBA" id="ARBA00004401"/>
    </source>
</evidence>
<dbReference type="EC" id="3.4.21.89" evidence="4 6"/>
<evidence type="ECO:0000256" key="5">
    <source>
        <dbReference type="ARBA" id="ARBA00022801"/>
    </source>
</evidence>
<evidence type="ECO:0000256" key="4">
    <source>
        <dbReference type="ARBA" id="ARBA00013208"/>
    </source>
</evidence>
<accession>A0A3R6GDB5</accession>
<gene>
    <name evidence="8" type="primary">lepB</name>
    <name evidence="8" type="ORF">DW252_12555</name>
</gene>
<keyword evidence="6" id="KW-0645">Protease</keyword>
<dbReference type="PROSITE" id="PS00761">
    <property type="entry name" value="SPASE_I_3"/>
    <property type="match status" value="1"/>
</dbReference>
<name>A0A3R6GDB5_9FIRM</name>
<feature type="domain" description="Peptidase S26" evidence="7">
    <location>
        <begin position="1"/>
        <end position="78"/>
    </location>
</feature>
<dbReference type="InterPro" id="IPR036286">
    <property type="entry name" value="LexA/Signal_pep-like_sf"/>
</dbReference>
<dbReference type="Gene3D" id="2.10.109.10">
    <property type="entry name" value="Umud Fragment, subunit A"/>
    <property type="match status" value="1"/>
</dbReference>
<dbReference type="InterPro" id="IPR019533">
    <property type="entry name" value="Peptidase_S26"/>
</dbReference>
<dbReference type="NCBIfam" id="TIGR02227">
    <property type="entry name" value="sigpep_I_bact"/>
    <property type="match status" value="1"/>
</dbReference>
<dbReference type="Pfam" id="PF10502">
    <property type="entry name" value="Peptidase_S26"/>
    <property type="match status" value="1"/>
</dbReference>
<comment type="catalytic activity">
    <reaction evidence="1 6">
        <text>Cleavage of hydrophobic, N-terminal signal or leader sequences from secreted and periplasmic proteins.</text>
        <dbReference type="EC" id="3.4.21.89"/>
    </reaction>
</comment>
<dbReference type="GO" id="GO:0006465">
    <property type="term" value="P:signal peptide processing"/>
    <property type="evidence" value="ECO:0007669"/>
    <property type="project" value="InterPro"/>
</dbReference>
<dbReference type="InterPro" id="IPR019758">
    <property type="entry name" value="Pept_S26A_signal_pept_1_CS"/>
</dbReference>
<dbReference type="GO" id="GO:0009003">
    <property type="term" value="F:signal peptidase activity"/>
    <property type="evidence" value="ECO:0007669"/>
    <property type="project" value="UniProtKB-EC"/>
</dbReference>
<keyword evidence="5 6" id="KW-0378">Hydrolase</keyword>
<evidence type="ECO:0000313" key="8">
    <source>
        <dbReference type="EMBL" id="RHG59226.1"/>
    </source>
</evidence>
<evidence type="ECO:0000259" key="7">
    <source>
        <dbReference type="Pfam" id="PF10502"/>
    </source>
</evidence>
<evidence type="ECO:0000256" key="6">
    <source>
        <dbReference type="RuleBase" id="RU362042"/>
    </source>
</evidence>
<dbReference type="EMBL" id="QRIM01000015">
    <property type="protein sequence ID" value="RHG59226.1"/>
    <property type="molecule type" value="Genomic_DNA"/>
</dbReference>
<sequence>MPGDEVDINNGIVYVNGQKIDDSFISTEKSDYTGHFSVPEDSYFMLGDNRNHSNDSRYWKSTHFVRKENIQAIAKFRIFPLHRIGGCFSSINLYFICFVSL</sequence>
<dbReference type="AlphaFoldDB" id="A0A3R6GDB5"/>
<reference evidence="8 9" key="1">
    <citation type="submission" date="2018-08" db="EMBL/GenBank/DDBJ databases">
        <title>A genome reference for cultivated species of the human gut microbiota.</title>
        <authorList>
            <person name="Zou Y."/>
            <person name="Xue W."/>
            <person name="Luo G."/>
        </authorList>
    </citation>
    <scope>NUCLEOTIDE SEQUENCE [LARGE SCALE GENOMIC DNA]</scope>
    <source>
        <strain evidence="8 9">AM22-12LB</strain>
    </source>
</reference>
<comment type="subcellular location">
    <subcellularLocation>
        <location evidence="2">Cell membrane</location>
        <topology evidence="2">Single-pass type II membrane protein</topology>
    </subcellularLocation>
    <subcellularLocation>
        <location evidence="6">Membrane</location>
        <topology evidence="6">Single-pass type II membrane protein</topology>
    </subcellularLocation>
</comment>
<comment type="similarity">
    <text evidence="3 6">Belongs to the peptidase S26 family.</text>
</comment>
<dbReference type="InterPro" id="IPR000223">
    <property type="entry name" value="Pept_S26A_signal_pept_1"/>
</dbReference>
<evidence type="ECO:0000256" key="3">
    <source>
        <dbReference type="ARBA" id="ARBA00009370"/>
    </source>
</evidence>
<dbReference type="GO" id="GO:0005886">
    <property type="term" value="C:plasma membrane"/>
    <property type="evidence" value="ECO:0007669"/>
    <property type="project" value="UniProtKB-SubCell"/>
</dbReference>